<evidence type="ECO:0000256" key="1">
    <source>
        <dbReference type="ARBA" id="ARBA00022801"/>
    </source>
</evidence>
<keyword evidence="4" id="KW-1185">Reference proteome</keyword>
<sequence length="266" mass="29697">MAEIKVEKDVEYDAKNGLQLDVYQDASQASDQRRAIIDIHGGGWWLGYKEEETDWATDFAKHGYIVFVPNYRLAPKVLYPAPVEDILNVFNWIKQSDYQFDRSKIGAVGMSAGGNLAIELSLQTGIPIASWSGIIDLDTWVEKHPDVVASNKNAPVPGTPVGDINQDGSNDPYYKWFVLNYVNGDLDLLKKASLLNRITKTAGPMFIANSLDEIVPTDGILRLQQELTDQQIETTVQFVTGNRHGEAFMSHTQAATLAFFDDHFTE</sequence>
<dbReference type="EMBL" id="BQXO01000002">
    <property type="protein sequence ID" value="GKT05500.1"/>
    <property type="molecule type" value="Genomic_DNA"/>
</dbReference>
<dbReference type="SUPFAM" id="SSF53474">
    <property type="entry name" value="alpha/beta-Hydrolases"/>
    <property type="match status" value="1"/>
</dbReference>
<accession>A0ABQ5JMU9</accession>
<dbReference type="PANTHER" id="PTHR48081">
    <property type="entry name" value="AB HYDROLASE SUPERFAMILY PROTEIN C4A8.06C"/>
    <property type="match status" value="1"/>
</dbReference>
<organism evidence="3 4">
    <name type="scientific">Furfurilactobacillus curtus</name>
    <dbReference type="NCBI Taxonomy" id="1746200"/>
    <lineage>
        <taxon>Bacteria</taxon>
        <taxon>Bacillati</taxon>
        <taxon>Bacillota</taxon>
        <taxon>Bacilli</taxon>
        <taxon>Lactobacillales</taxon>
        <taxon>Lactobacillaceae</taxon>
        <taxon>Furfurilactobacillus</taxon>
    </lineage>
</organism>
<dbReference type="InterPro" id="IPR050300">
    <property type="entry name" value="GDXG_lipolytic_enzyme"/>
</dbReference>
<reference evidence="3 4" key="1">
    <citation type="submission" date="2022-03" db="EMBL/GenBank/DDBJ databases">
        <title>Draft genome sequence of Furfurilactobacillus curtus JCM 31185.</title>
        <authorList>
            <person name="Suzuki S."/>
            <person name="Endo A."/>
            <person name="Kajikawa A."/>
        </authorList>
    </citation>
    <scope>NUCLEOTIDE SEQUENCE [LARGE SCALE GENOMIC DNA]</scope>
    <source>
        <strain evidence="3 4">JCM 31185</strain>
    </source>
</reference>
<evidence type="ECO:0000259" key="2">
    <source>
        <dbReference type="Pfam" id="PF20434"/>
    </source>
</evidence>
<feature type="domain" description="BD-FAE-like" evidence="2">
    <location>
        <begin position="20"/>
        <end position="225"/>
    </location>
</feature>
<dbReference type="InterPro" id="IPR029058">
    <property type="entry name" value="AB_hydrolase_fold"/>
</dbReference>
<protein>
    <submittedName>
        <fullName evidence="3">Esterase</fullName>
    </submittedName>
</protein>
<dbReference type="Pfam" id="PF20434">
    <property type="entry name" value="BD-FAE"/>
    <property type="match status" value="1"/>
</dbReference>
<name>A0ABQ5JMU9_9LACO</name>
<keyword evidence="1" id="KW-0378">Hydrolase</keyword>
<proteinExistence type="predicted"/>
<dbReference type="Proteomes" id="UP001628078">
    <property type="component" value="Unassembled WGS sequence"/>
</dbReference>
<evidence type="ECO:0000313" key="3">
    <source>
        <dbReference type="EMBL" id="GKT05500.1"/>
    </source>
</evidence>
<dbReference type="Gene3D" id="3.40.50.1820">
    <property type="entry name" value="alpha/beta hydrolase"/>
    <property type="match status" value="1"/>
</dbReference>
<gene>
    <name evidence="3" type="ORF">JCM31185_07890</name>
</gene>
<comment type="caution">
    <text evidence="3">The sequence shown here is derived from an EMBL/GenBank/DDBJ whole genome shotgun (WGS) entry which is preliminary data.</text>
</comment>
<dbReference type="InterPro" id="IPR049492">
    <property type="entry name" value="BD-FAE-like_dom"/>
</dbReference>
<dbReference type="RefSeq" id="WP_407882795.1">
    <property type="nucleotide sequence ID" value="NZ_BQXO01000002.1"/>
</dbReference>
<evidence type="ECO:0000313" key="4">
    <source>
        <dbReference type="Proteomes" id="UP001628078"/>
    </source>
</evidence>